<dbReference type="Proteomes" id="UP000188268">
    <property type="component" value="Unassembled WGS sequence"/>
</dbReference>
<dbReference type="Gramene" id="OMO90712">
    <property type="protein sequence ID" value="OMO90712"/>
    <property type="gene ID" value="CCACVL1_07314"/>
</dbReference>
<keyword evidence="2" id="KW-1185">Reference proteome</keyword>
<evidence type="ECO:0000313" key="1">
    <source>
        <dbReference type="EMBL" id="OMO90712.1"/>
    </source>
</evidence>
<dbReference type="AlphaFoldDB" id="A0A1R3J7B3"/>
<evidence type="ECO:0000313" key="2">
    <source>
        <dbReference type="Proteomes" id="UP000188268"/>
    </source>
</evidence>
<accession>A0A1R3J7B3</accession>
<sequence>MRNDFCLKAMKMWEHFLILQKIYYGYPKLIDILPELTLHFGLLSRPLASGSSSSAIVPGCQLLFESSDFGLAKLDEGKEVKSALSNAK</sequence>
<dbReference type="OrthoDB" id="1896560at2759"/>
<organism evidence="1 2">
    <name type="scientific">Corchorus capsularis</name>
    <name type="common">Jute</name>
    <dbReference type="NCBI Taxonomy" id="210143"/>
    <lineage>
        <taxon>Eukaryota</taxon>
        <taxon>Viridiplantae</taxon>
        <taxon>Streptophyta</taxon>
        <taxon>Embryophyta</taxon>
        <taxon>Tracheophyta</taxon>
        <taxon>Spermatophyta</taxon>
        <taxon>Magnoliopsida</taxon>
        <taxon>eudicotyledons</taxon>
        <taxon>Gunneridae</taxon>
        <taxon>Pentapetalae</taxon>
        <taxon>rosids</taxon>
        <taxon>malvids</taxon>
        <taxon>Malvales</taxon>
        <taxon>Malvaceae</taxon>
        <taxon>Grewioideae</taxon>
        <taxon>Apeibeae</taxon>
        <taxon>Corchorus</taxon>
    </lineage>
</organism>
<comment type="caution">
    <text evidence="1">The sequence shown here is derived from an EMBL/GenBank/DDBJ whole genome shotgun (WGS) entry which is preliminary data.</text>
</comment>
<dbReference type="EMBL" id="AWWV01008419">
    <property type="protein sequence ID" value="OMO90712.1"/>
    <property type="molecule type" value="Genomic_DNA"/>
</dbReference>
<reference evidence="1 2" key="1">
    <citation type="submission" date="2013-09" db="EMBL/GenBank/DDBJ databases">
        <title>Corchorus capsularis genome sequencing.</title>
        <authorList>
            <person name="Alam M."/>
            <person name="Haque M.S."/>
            <person name="Islam M.S."/>
            <person name="Emdad E.M."/>
            <person name="Islam M.M."/>
            <person name="Ahmed B."/>
            <person name="Halim A."/>
            <person name="Hossen Q.M.M."/>
            <person name="Hossain M.Z."/>
            <person name="Ahmed R."/>
            <person name="Khan M.M."/>
            <person name="Islam R."/>
            <person name="Rashid M.M."/>
            <person name="Khan S.A."/>
            <person name="Rahman M.S."/>
            <person name="Alam M."/>
        </authorList>
    </citation>
    <scope>NUCLEOTIDE SEQUENCE [LARGE SCALE GENOMIC DNA]</scope>
    <source>
        <strain evidence="2">cv. CVL-1</strain>
        <tissue evidence="1">Whole seedling</tissue>
    </source>
</reference>
<proteinExistence type="predicted"/>
<protein>
    <submittedName>
        <fullName evidence="1">Uncharacterized protein</fullName>
    </submittedName>
</protein>
<name>A0A1R3J7B3_COCAP</name>
<gene>
    <name evidence="1" type="ORF">CCACVL1_07314</name>
</gene>